<dbReference type="InterPro" id="IPR014016">
    <property type="entry name" value="UvrD-like_ATP-bd"/>
</dbReference>
<reference evidence="11" key="1">
    <citation type="submission" date="2022-04" db="EMBL/GenBank/DDBJ databases">
        <title>A functionally conserved STORR gene fusion in Papaver species that diverged 16.8 million years ago.</title>
        <authorList>
            <person name="Catania T."/>
        </authorList>
    </citation>
    <scope>NUCLEOTIDE SEQUENCE</scope>
    <source>
        <strain evidence="11">S-188037</strain>
    </source>
</reference>
<dbReference type="SUPFAM" id="SSF52540">
    <property type="entry name" value="P-loop containing nucleoside triphosphate hydrolases"/>
    <property type="match status" value="2"/>
</dbReference>
<feature type="region of interest" description="Disordered" evidence="5">
    <location>
        <begin position="1"/>
        <end position="20"/>
    </location>
</feature>
<dbReference type="GO" id="GO:0016787">
    <property type="term" value="F:hydrolase activity"/>
    <property type="evidence" value="ECO:0007669"/>
    <property type="project" value="UniProtKB-KW"/>
</dbReference>
<dbReference type="EMBL" id="JAJJMB010012308">
    <property type="protein sequence ID" value="KAI3878399.1"/>
    <property type="molecule type" value="Genomic_DNA"/>
</dbReference>
<dbReference type="InterPro" id="IPR041677">
    <property type="entry name" value="DNA2/NAM7_AAA_11"/>
</dbReference>
<sequence length="2667" mass="304389">MASTSGTTETHDHEPSSSSVKDLMEHVFSWSIEDILNDDLYKNKVEMIPKRFESIQHYLGSYTMPLLEETRMEICSQMKFMSGVPHAEVTSIEESKLHGGNRYGVYGKEPYSPKPSDLFILGDAVPEVGSDLQRFGSSWSLASVVEDVRESDSVGHEDRLICFQVKTSKPIKIEMKEGRRKSLFVVFLVNLATNTRTWKALHMFRNLNIIKEVLCADSMVKENCGLCSAQVDRICARKVDSQFLLSLNESQRAAVLGTISAVQCNHRSSVKLVWGPPGTGKTRIISILLYSLLSMNCRILACAPQNAAVAELALRILNLHKDACESELGENKSGCSLGDFLLFGSMNRMELHDDLEKIYVDHRVDSLVECFSPLTGWKKHFDSMVDFLEDFHTSLCKFAKDQFRALAIPLKRNIRILCTHLPKRLILTDNFEKMVTLCGLLESFESFETLLSQKNYFKEAQGSRASNYTSATLHKMRIESVQILRSIGHSLGDCLPSSTDRSFLTEFCLKNSSLIFSTVSSSYNLHEVNLEPLDLLVIEEAAQLKECESVIPMQLGAIRHAVLVGDECHPQARVKSRVSDEAFFGRSLFERLGLFGHSEDLLNMQYRMHPEISSFPNRKFYKDQIIGAPSVLRENFQNNHLPGPMFGPYSFINISNGREELDEAGHSMKNMVEVAVVMAIVRNLYKAWEGSKHSLTIGIISPYAAQIAAIENKVDQKYEKLKHFVVKVSSADGFHGGEEDVIIISTVDSNHSVGSDGFLSSPPRTNVALTRARHCLWILGNDKKLCKVGSFWEELIHDAKRRQCFFNADEDEELLDNLLSEDSMLFKKALWKVLFSNNFRRSFGKLKSSQSQKSVVNLLVKLSSGWRPKKVTAETLCGNSIQLVKQYKVGSSYIITSIDVAKYSCYTQVLKIWDILPLEEIPKLVKSLDSIFSIYTDDYLNRCKQEHMKGDLVVPITWRIDDETVRYKNTKNAASIDSSSDGVSDGRCYIENSKVRDSLLLMKFYSLSAGLVNHLLSGSNGKELDLPFEVTDKELGIILSPRSTFILGRSGTGKTTVLTMKLFQKEQQHYFSCKGFVEAMGDISLSAPSGKVSRVVGNETKGTVLRQLFVTVSPKLCSAVKNQFSNLERYLITCISSGRASTEHYSIELPDVDDAIQHRDIPDSLRDIPPESFPLVITFQKFLMMLDGSMGNSYFDRFSDIRELSQSKMATSRFSSSYWPHFNCQMTKKLDSSMVFVEITSHIKGGLFAGRLSDDKLRTVSSVSRERREMIYDIFLEYEKMKILNDEFDLADFVIDLQRRLKTGSYEGEEMDSVYIDEVQDLTMRQIGLFKYICRNFVEGFVFSGDTAQTIAGGVDFRFQEARSLFYNEFILDSRSDGMGNAKDMDQSRMSDIYHLNQNFRTHAGVLNLSHGVIELLHIFFPHHIDNLSPETSLIYGEAPIWLESANDDNAIVTLFGKSGENAGRSVSGFGAEQVILVRNDSMRKEHIGKQSLVLTIAECKGLEFQDVLLYNFFGTSPLKSQWRVVYGYMKERNLLDSSDAKFPKFSKAKHQILCSELKQLYVAITRTRQRLWICESIDDFSKPMFDYWEKLCLVQVRELDESLVQAMQVTSSKEEWSSRGIKLLDEGNFEMATMCFERAGDSFLEKLAKASGLRAAGVHMLGSNTELARAALVEAAEIYESIGKADFAAKYGAFLDPSKRLAGCWSTAVDVYSRCNCFSKCLLVCTNGNLFEIGLQFIEYWKESARLNPDTAKSHDLIDMEQSFLESCAVHYDQQNDTNNMMKFVRAFNSLDMIRNFLRSHDYLDELILFEAGSENFMEAATVARLKGDCLLEADMLEKAGHLVDATEVILFYVLGNSAWANGNKGWPLKKFPNKEKLLAKVKLMAESKDDILYQFVSTEASILSDTNSGLSEMNDCFIASQRFKSLRGEIISSRKIIDYHLDLAPSEYVWVDDVVLNTTEHVENSIYKNRVSVQTLTYFWNLWKEKMVNILHYLDSLGTQDKQDHESYEKFCLGYLGVYKQKHDRSSIYILLNSDACWRKEIEDRFLRKTRELLGMNDHQFASSARSYWLSTLLSICTQVLEKLESLDEISGIYKVGNESFMRFTGPFRRGITALNSYQVAKSILETKILDRKISGELLKCLTHSKEHFYAIFCLRDQKHMMFKHMMDLRLTELSQDLIKQITIEIMSKKGRLKYVEMWSVVLQIFMFGNLSEELYQFITQRSDLSPAYKVFIKQLKESKMSGLVSVSLVSNFEKSLQETLNHDWTKDFDYMSPSWFVYFLERLLFLVSSWHDSFFTLKSSVRETVPWGNLRCNSSSLSVADSKVFSKRSFDFIASKIKEILSSKLGWLWERDFDAVAYYPFLVRKLVLLVTLICLNSGRHFDFLYSLLGRYDIITVLPLEFVKILEKRGTKHFDRLLADILEAIGDPLVCLRSGIIQRELLIHNVFEIDLDAHFLTDMIHSSEEIWEIIYSQNSECDRNDEMEYGSPSDGNARFSKFDHMSCTLLPAVPDYDSENIELLRTETGEFDHGRTLQLFMNTSRVYMFSKGIFEDISFFNCKPQMKLDICICFQESIGGPFVKYEKWMRELKQLSFALSCSNEDHYTQYSKIGDCFKKLSAPPKLRRFLIDGLFGMIIKFTPYSNKIKHEERQKSKKHAGKDKGKKKK</sequence>
<dbReference type="FunFam" id="3.40.50.300:FF:000326">
    <property type="entry name" value="P-loop containing nucleoside triphosphate hydrolase"/>
    <property type="match status" value="1"/>
</dbReference>
<feature type="domain" description="DNA2/NAM7 helicase-like C-terminal" evidence="8">
    <location>
        <begin position="585"/>
        <end position="782"/>
    </location>
</feature>
<comment type="caution">
    <text evidence="11">The sequence shown here is derived from an EMBL/GenBank/DDBJ whole genome shotgun (WGS) entry which is preliminary data.</text>
</comment>
<keyword evidence="2" id="KW-0378">Hydrolase</keyword>
<evidence type="ECO:0000256" key="5">
    <source>
        <dbReference type="SAM" id="MobiDB-lite"/>
    </source>
</evidence>
<dbReference type="InterPro" id="IPR014017">
    <property type="entry name" value="DNA_helicase_UvrD-like_C"/>
</dbReference>
<evidence type="ECO:0000313" key="12">
    <source>
        <dbReference type="Proteomes" id="UP001202328"/>
    </source>
</evidence>
<dbReference type="GO" id="GO:0005524">
    <property type="term" value="F:ATP binding"/>
    <property type="evidence" value="ECO:0007669"/>
    <property type="project" value="UniProtKB-KW"/>
</dbReference>
<dbReference type="InterPro" id="IPR027417">
    <property type="entry name" value="P-loop_NTPase"/>
</dbReference>
<feature type="compositionally biased region" description="Basic residues" evidence="5">
    <location>
        <begin position="2653"/>
        <end position="2667"/>
    </location>
</feature>
<evidence type="ECO:0000259" key="8">
    <source>
        <dbReference type="Pfam" id="PF13087"/>
    </source>
</evidence>
<feature type="domain" description="UvrD-like helicase C-terminal" evidence="9">
    <location>
        <begin position="1480"/>
        <end position="1575"/>
    </location>
</feature>
<feature type="domain" description="DNA2/NAM7 helicase helicase" evidence="7">
    <location>
        <begin position="247"/>
        <end position="568"/>
    </location>
</feature>
<dbReference type="Proteomes" id="UP001202328">
    <property type="component" value="Unassembled WGS sequence"/>
</dbReference>
<protein>
    <recommendedName>
        <fullName evidence="13">UvrD-like helicase ATP-binding domain-containing protein</fullName>
    </recommendedName>
</protein>
<evidence type="ECO:0000256" key="4">
    <source>
        <dbReference type="ARBA" id="ARBA00022840"/>
    </source>
</evidence>
<evidence type="ECO:0000259" key="10">
    <source>
        <dbReference type="Pfam" id="PF20073"/>
    </source>
</evidence>
<dbReference type="InterPro" id="IPR041679">
    <property type="entry name" value="DNA2/NAM7-like_C"/>
</dbReference>
<gene>
    <name evidence="11" type="ORF">MKW98_001814</name>
</gene>
<keyword evidence="3" id="KW-0347">Helicase</keyword>
<evidence type="ECO:0000256" key="3">
    <source>
        <dbReference type="ARBA" id="ARBA00022806"/>
    </source>
</evidence>
<evidence type="ECO:0000313" key="11">
    <source>
        <dbReference type="EMBL" id="KAI3878399.1"/>
    </source>
</evidence>
<dbReference type="Gene3D" id="3.40.50.300">
    <property type="entry name" value="P-loop containing nucleotide triphosphate hydrolases"/>
    <property type="match status" value="4"/>
</dbReference>
<dbReference type="InterPro" id="IPR045529">
    <property type="entry name" value="DUF6469"/>
</dbReference>
<accession>A0AAD4SBF3</accession>
<evidence type="ECO:0000259" key="9">
    <source>
        <dbReference type="Pfam" id="PF13361"/>
    </source>
</evidence>
<dbReference type="Pfam" id="PF20073">
    <property type="entry name" value="DUF6469"/>
    <property type="match status" value="1"/>
</dbReference>
<evidence type="ECO:0008006" key="13">
    <source>
        <dbReference type="Google" id="ProtNLM"/>
    </source>
</evidence>
<keyword evidence="1" id="KW-0547">Nucleotide-binding</keyword>
<feature type="domain" description="DUF6469" evidence="10">
    <location>
        <begin position="87"/>
        <end position="207"/>
    </location>
</feature>
<keyword evidence="12" id="KW-1185">Reference proteome</keyword>
<dbReference type="PANTHER" id="PTHR21529:SF4">
    <property type="entry name" value="TPR AND ANKYRIN REPEAT-CONTAINING PROTEIN 1"/>
    <property type="match status" value="1"/>
</dbReference>
<dbReference type="CDD" id="cd18808">
    <property type="entry name" value="SF1_C_Upf1"/>
    <property type="match status" value="1"/>
</dbReference>
<dbReference type="InterPro" id="IPR039904">
    <property type="entry name" value="TRANK1"/>
</dbReference>
<name>A0AAD4SBF3_9MAGN</name>
<organism evidence="11 12">
    <name type="scientific">Papaver atlanticum</name>
    <dbReference type="NCBI Taxonomy" id="357466"/>
    <lineage>
        <taxon>Eukaryota</taxon>
        <taxon>Viridiplantae</taxon>
        <taxon>Streptophyta</taxon>
        <taxon>Embryophyta</taxon>
        <taxon>Tracheophyta</taxon>
        <taxon>Spermatophyta</taxon>
        <taxon>Magnoliopsida</taxon>
        <taxon>Ranunculales</taxon>
        <taxon>Papaveraceae</taxon>
        <taxon>Papaveroideae</taxon>
        <taxon>Papaver</taxon>
    </lineage>
</organism>
<dbReference type="Pfam" id="PF13086">
    <property type="entry name" value="AAA_11"/>
    <property type="match status" value="1"/>
</dbReference>
<dbReference type="Pfam" id="PF00580">
    <property type="entry name" value="UvrD-helicase"/>
    <property type="match status" value="1"/>
</dbReference>
<evidence type="ECO:0000256" key="2">
    <source>
        <dbReference type="ARBA" id="ARBA00022801"/>
    </source>
</evidence>
<feature type="region of interest" description="Disordered" evidence="5">
    <location>
        <begin position="2647"/>
        <end position="2667"/>
    </location>
</feature>
<proteinExistence type="predicted"/>
<evidence type="ECO:0000259" key="7">
    <source>
        <dbReference type="Pfam" id="PF13086"/>
    </source>
</evidence>
<dbReference type="InterPro" id="IPR047187">
    <property type="entry name" value="SF1_C_Upf1"/>
</dbReference>
<keyword evidence="4" id="KW-0067">ATP-binding</keyword>
<dbReference type="Pfam" id="PF13361">
    <property type="entry name" value="UvrD_C"/>
    <property type="match status" value="1"/>
</dbReference>
<dbReference type="GO" id="GO:0004386">
    <property type="term" value="F:helicase activity"/>
    <property type="evidence" value="ECO:0007669"/>
    <property type="project" value="UniProtKB-KW"/>
</dbReference>
<evidence type="ECO:0000259" key="6">
    <source>
        <dbReference type="Pfam" id="PF00580"/>
    </source>
</evidence>
<dbReference type="GO" id="GO:0005694">
    <property type="term" value="C:chromosome"/>
    <property type="evidence" value="ECO:0007669"/>
    <property type="project" value="UniProtKB-ARBA"/>
</dbReference>
<dbReference type="PANTHER" id="PTHR21529">
    <property type="entry name" value="MAMMARY TURMOR VIRUS RECEPTOR HOMOLOG 1, 2 MTVR1, 2"/>
    <property type="match status" value="1"/>
</dbReference>
<evidence type="ECO:0000256" key="1">
    <source>
        <dbReference type="ARBA" id="ARBA00022741"/>
    </source>
</evidence>
<dbReference type="Pfam" id="PF13087">
    <property type="entry name" value="AAA_12"/>
    <property type="match status" value="1"/>
</dbReference>
<feature type="domain" description="UvrD-like helicase ATP-binding" evidence="6">
    <location>
        <begin position="1256"/>
        <end position="1370"/>
    </location>
</feature>